<dbReference type="InterPro" id="IPR002464">
    <property type="entry name" value="DNA/RNA_helicase_DEAH_CS"/>
</dbReference>
<feature type="domain" description="HRDC" evidence="11">
    <location>
        <begin position="440"/>
        <end position="512"/>
    </location>
</feature>
<dbReference type="GO" id="GO:0003677">
    <property type="term" value="F:DNA binding"/>
    <property type="evidence" value="ECO:0007669"/>
    <property type="project" value="UniProtKB-KW"/>
</dbReference>
<dbReference type="Proteomes" id="UP001075354">
    <property type="component" value="Chromosome 7"/>
</dbReference>
<dbReference type="GO" id="GO:0005694">
    <property type="term" value="C:chromosome"/>
    <property type="evidence" value="ECO:0007669"/>
    <property type="project" value="TreeGrafter"/>
</dbReference>
<dbReference type="GO" id="GO:0000724">
    <property type="term" value="P:double-strand break repair via homologous recombination"/>
    <property type="evidence" value="ECO:0007669"/>
    <property type="project" value="TreeGrafter"/>
</dbReference>
<dbReference type="SUPFAM" id="SSF47819">
    <property type="entry name" value="HRDC-like"/>
    <property type="match status" value="1"/>
</dbReference>
<dbReference type="EC" id="5.6.2.4" evidence="9"/>
<comment type="similarity">
    <text evidence="1">Belongs to the helicase family. RecQ subfamily.</text>
</comment>
<dbReference type="Gene3D" id="1.10.10.10">
    <property type="entry name" value="Winged helix-like DNA-binding domain superfamily/Winged helix DNA-binding domain"/>
    <property type="match status" value="1"/>
</dbReference>
<dbReference type="InterPro" id="IPR002121">
    <property type="entry name" value="HRDC_dom"/>
</dbReference>
<dbReference type="GO" id="GO:0016787">
    <property type="term" value="F:hydrolase activity"/>
    <property type="evidence" value="ECO:0007669"/>
    <property type="project" value="UniProtKB-KW"/>
</dbReference>
<dbReference type="FunFam" id="3.40.50.300:FF:001389">
    <property type="entry name" value="ATP-dependent DNA helicase RecQ"/>
    <property type="match status" value="1"/>
</dbReference>
<evidence type="ECO:0000256" key="2">
    <source>
        <dbReference type="ARBA" id="ARBA00022741"/>
    </source>
</evidence>
<dbReference type="Gene3D" id="1.10.150.80">
    <property type="entry name" value="HRDC domain"/>
    <property type="match status" value="1"/>
</dbReference>
<evidence type="ECO:0000313" key="15">
    <source>
        <dbReference type="Proteomes" id="UP001075354"/>
    </source>
</evidence>
<dbReference type="SUPFAM" id="SSF52540">
    <property type="entry name" value="P-loop containing nucleoside triphosphate hydrolases"/>
    <property type="match status" value="1"/>
</dbReference>
<evidence type="ECO:0000259" key="13">
    <source>
        <dbReference type="PROSITE" id="PS51194"/>
    </source>
</evidence>
<dbReference type="Pfam" id="PF00271">
    <property type="entry name" value="Helicase_C"/>
    <property type="match status" value="1"/>
</dbReference>
<protein>
    <recommendedName>
        <fullName evidence="9">DNA 3'-5' helicase</fullName>
        <ecNumber evidence="9">5.6.2.4</ecNumber>
    </recommendedName>
    <alternativeName>
        <fullName evidence="10">DNA 3'-5' helicase BLM</fullName>
    </alternativeName>
</protein>
<dbReference type="InterPro" id="IPR036388">
    <property type="entry name" value="WH-like_DNA-bd_sf"/>
</dbReference>
<keyword evidence="3" id="KW-0378">Hydrolase</keyword>
<keyword evidence="7" id="KW-0539">Nucleus</keyword>
<dbReference type="GO" id="GO:0006260">
    <property type="term" value="P:DNA replication"/>
    <property type="evidence" value="ECO:0007669"/>
    <property type="project" value="InterPro"/>
</dbReference>
<dbReference type="AlphaFoldDB" id="A0AAV7XPB2"/>
<sequence>MSSGASRGKKRKVECATICNNSVECITMPDDSDDDLLAALDFEGLDFPVVSVSLREKVYSVLHDHFGIQEFRGQQLHAIEATLGGSDVFVVMATGGGKSLCFQLPSIVSGGVTVVLSPLRSLVDDQLQKARSLGIRAGSLSQGMPCHAVNSLFMSLLNSGIQLLYVTPEMINVSKRLKNALDILNSKRQLSRFVFDEAHCVSEWGNDFRPSYRKLQWLRNTYSSVPFMALSASASPAVRIEVVVATVAFGMGIDKEDVRFVIHYNMPKSVSAYYQESGRGGRDGAPCTCILYFAFKDFTFLQSVTNESSRSGPFGKRQCSVKASQEKTFVDVDISAIALDVLALVENLHKSTLPNLADILKGSKVKRVVTSGHDKLKHHGMLKDWSKNNITNLIHTLILKDHLKLLFIKNYKHFSNCYITKGDAIVGQLMFKKILNGKEKEISNNCYVELCEVNRTMADALGVSPQTIFSCKNLQQMALSMPQTKEELLRLPDITLSQVAKFGDPFLDVIRR</sequence>
<keyword evidence="4" id="KW-0067">ATP-binding</keyword>
<dbReference type="SUPFAM" id="SSF46785">
    <property type="entry name" value="Winged helix' DNA-binding domain"/>
    <property type="match status" value="1"/>
</dbReference>
<evidence type="ECO:0000256" key="8">
    <source>
        <dbReference type="ARBA" id="ARBA00034617"/>
    </source>
</evidence>
<dbReference type="InterPro" id="IPR014001">
    <property type="entry name" value="Helicase_ATP-bd"/>
</dbReference>
<proteinExistence type="inferred from homology"/>
<dbReference type="GO" id="GO:0005524">
    <property type="term" value="F:ATP binding"/>
    <property type="evidence" value="ECO:0007669"/>
    <property type="project" value="UniProtKB-KW"/>
</dbReference>
<dbReference type="PROSITE" id="PS50967">
    <property type="entry name" value="HRDC"/>
    <property type="match status" value="1"/>
</dbReference>
<dbReference type="PROSITE" id="PS51192">
    <property type="entry name" value="HELICASE_ATP_BIND_1"/>
    <property type="match status" value="1"/>
</dbReference>
<dbReference type="PANTHER" id="PTHR13710:SF153">
    <property type="entry name" value="RECQ-LIKE DNA HELICASE BLM"/>
    <property type="match status" value="1"/>
</dbReference>
<keyword evidence="5" id="KW-0238">DNA-binding</keyword>
<name>A0AAV7XPB2_9NEOP</name>
<dbReference type="InterPro" id="IPR001650">
    <property type="entry name" value="Helicase_C-like"/>
</dbReference>
<dbReference type="InterPro" id="IPR036390">
    <property type="entry name" value="WH_DNA-bd_sf"/>
</dbReference>
<organism evidence="14 15">
    <name type="scientific">Megalurothrips usitatus</name>
    <name type="common">bean blossom thrips</name>
    <dbReference type="NCBI Taxonomy" id="439358"/>
    <lineage>
        <taxon>Eukaryota</taxon>
        <taxon>Metazoa</taxon>
        <taxon>Ecdysozoa</taxon>
        <taxon>Arthropoda</taxon>
        <taxon>Hexapoda</taxon>
        <taxon>Insecta</taxon>
        <taxon>Pterygota</taxon>
        <taxon>Neoptera</taxon>
        <taxon>Paraneoptera</taxon>
        <taxon>Thysanoptera</taxon>
        <taxon>Terebrantia</taxon>
        <taxon>Thripoidea</taxon>
        <taxon>Thripidae</taxon>
        <taxon>Megalurothrips</taxon>
    </lineage>
</organism>
<dbReference type="InterPro" id="IPR011545">
    <property type="entry name" value="DEAD/DEAH_box_helicase_dom"/>
</dbReference>
<keyword evidence="2" id="KW-0547">Nucleotide-binding</keyword>
<evidence type="ECO:0000256" key="6">
    <source>
        <dbReference type="ARBA" id="ARBA00023235"/>
    </source>
</evidence>
<evidence type="ECO:0000256" key="7">
    <source>
        <dbReference type="ARBA" id="ARBA00023242"/>
    </source>
</evidence>
<comment type="caution">
    <text evidence="14">The sequence shown here is derived from an EMBL/GenBank/DDBJ whole genome shotgun (WGS) entry which is preliminary data.</text>
</comment>
<comment type="catalytic activity">
    <reaction evidence="8">
        <text>Couples ATP hydrolysis with the unwinding of duplex DNA by translocating in the 3'-5' direction.</text>
        <dbReference type="EC" id="5.6.2.4"/>
    </reaction>
</comment>
<keyword evidence="6" id="KW-0413">Isomerase</keyword>
<dbReference type="SMART" id="SM00956">
    <property type="entry name" value="RQC"/>
    <property type="match status" value="1"/>
</dbReference>
<evidence type="ECO:0000256" key="9">
    <source>
        <dbReference type="ARBA" id="ARBA00034808"/>
    </source>
</evidence>
<keyword evidence="15" id="KW-1185">Reference proteome</keyword>
<dbReference type="SMART" id="SM00487">
    <property type="entry name" value="DEXDc"/>
    <property type="match status" value="1"/>
</dbReference>
<evidence type="ECO:0000259" key="11">
    <source>
        <dbReference type="PROSITE" id="PS50967"/>
    </source>
</evidence>
<gene>
    <name evidence="14" type="ORF">ONE63_009592</name>
</gene>
<feature type="domain" description="Helicase ATP-binding" evidence="12">
    <location>
        <begin position="79"/>
        <end position="252"/>
    </location>
</feature>
<evidence type="ECO:0000256" key="10">
    <source>
        <dbReference type="ARBA" id="ARBA00044542"/>
    </source>
</evidence>
<dbReference type="GO" id="GO:0005737">
    <property type="term" value="C:cytoplasm"/>
    <property type="evidence" value="ECO:0007669"/>
    <property type="project" value="TreeGrafter"/>
</dbReference>
<dbReference type="InterPro" id="IPR044876">
    <property type="entry name" value="HRDC_dom_sf"/>
</dbReference>
<dbReference type="GO" id="GO:0009378">
    <property type="term" value="F:four-way junction helicase activity"/>
    <property type="evidence" value="ECO:0007669"/>
    <property type="project" value="TreeGrafter"/>
</dbReference>
<dbReference type="InterPro" id="IPR018982">
    <property type="entry name" value="RQC_domain"/>
</dbReference>
<dbReference type="PROSITE" id="PS51194">
    <property type="entry name" value="HELICASE_CTER"/>
    <property type="match status" value="1"/>
</dbReference>
<evidence type="ECO:0000256" key="4">
    <source>
        <dbReference type="ARBA" id="ARBA00022840"/>
    </source>
</evidence>
<dbReference type="Pfam" id="PF00570">
    <property type="entry name" value="HRDC"/>
    <property type="match status" value="1"/>
</dbReference>
<evidence type="ECO:0000259" key="12">
    <source>
        <dbReference type="PROSITE" id="PS51192"/>
    </source>
</evidence>
<reference evidence="14" key="1">
    <citation type="submission" date="2022-12" db="EMBL/GenBank/DDBJ databases">
        <title>Chromosome-level genome assembly of the bean flower thrips Megalurothrips usitatus.</title>
        <authorList>
            <person name="Ma L."/>
            <person name="Liu Q."/>
            <person name="Li H."/>
            <person name="Cai W."/>
        </authorList>
    </citation>
    <scope>NUCLEOTIDE SEQUENCE</scope>
    <source>
        <strain evidence="14">Cailab_2022a</strain>
    </source>
</reference>
<evidence type="ECO:0000256" key="1">
    <source>
        <dbReference type="ARBA" id="ARBA00005446"/>
    </source>
</evidence>
<evidence type="ECO:0000256" key="5">
    <source>
        <dbReference type="ARBA" id="ARBA00023125"/>
    </source>
</evidence>
<evidence type="ECO:0000313" key="14">
    <source>
        <dbReference type="EMBL" id="KAJ1526459.1"/>
    </source>
</evidence>
<dbReference type="SMART" id="SM00490">
    <property type="entry name" value="HELICc"/>
    <property type="match status" value="1"/>
</dbReference>
<dbReference type="Pfam" id="PF00270">
    <property type="entry name" value="DEAD"/>
    <property type="match status" value="1"/>
</dbReference>
<dbReference type="CDD" id="cd17920">
    <property type="entry name" value="DEXHc_RecQ"/>
    <property type="match status" value="1"/>
</dbReference>
<evidence type="ECO:0000256" key="3">
    <source>
        <dbReference type="ARBA" id="ARBA00022801"/>
    </source>
</evidence>
<dbReference type="PROSITE" id="PS00690">
    <property type="entry name" value="DEAH_ATP_HELICASE"/>
    <property type="match status" value="1"/>
</dbReference>
<dbReference type="PANTHER" id="PTHR13710">
    <property type="entry name" value="DNA HELICASE RECQ FAMILY MEMBER"/>
    <property type="match status" value="1"/>
</dbReference>
<dbReference type="GO" id="GO:0005634">
    <property type="term" value="C:nucleus"/>
    <property type="evidence" value="ECO:0007669"/>
    <property type="project" value="TreeGrafter"/>
</dbReference>
<dbReference type="Pfam" id="PF09382">
    <property type="entry name" value="RQC"/>
    <property type="match status" value="1"/>
</dbReference>
<dbReference type="Gene3D" id="3.40.50.300">
    <property type="entry name" value="P-loop containing nucleotide triphosphate hydrolases"/>
    <property type="match status" value="1"/>
</dbReference>
<dbReference type="GO" id="GO:0043138">
    <property type="term" value="F:3'-5' DNA helicase activity"/>
    <property type="evidence" value="ECO:0007669"/>
    <property type="project" value="UniProtKB-EC"/>
</dbReference>
<feature type="domain" description="Helicase C-terminal" evidence="13">
    <location>
        <begin position="165"/>
        <end position="328"/>
    </location>
</feature>
<dbReference type="InterPro" id="IPR027417">
    <property type="entry name" value="P-loop_NTPase"/>
</dbReference>
<dbReference type="EMBL" id="JAPTSV010000007">
    <property type="protein sequence ID" value="KAJ1526459.1"/>
    <property type="molecule type" value="Genomic_DNA"/>
</dbReference>
<dbReference type="InterPro" id="IPR010997">
    <property type="entry name" value="HRDC-like_sf"/>
</dbReference>
<accession>A0AAV7XPB2</accession>